<dbReference type="GO" id="GO:0008882">
    <property type="term" value="F:[glutamate-ammonia-ligase] adenylyltransferase activity"/>
    <property type="evidence" value="ECO:0007669"/>
    <property type="project" value="InterPro"/>
</dbReference>
<keyword evidence="9" id="KW-0436">Ligase</keyword>
<dbReference type="Pfam" id="PF08335">
    <property type="entry name" value="GlnD_UR_UTase"/>
    <property type="match status" value="1"/>
</dbReference>
<evidence type="ECO:0000256" key="1">
    <source>
        <dbReference type="ARBA" id="ARBA00022679"/>
    </source>
</evidence>
<keyword evidence="1 9" id="KW-0808">Transferase</keyword>
<dbReference type="GO" id="GO:0016874">
    <property type="term" value="F:ligase activity"/>
    <property type="evidence" value="ECO:0007669"/>
    <property type="project" value="UniProtKB-KW"/>
</dbReference>
<reference evidence="9 10" key="1">
    <citation type="submission" date="2017-09" db="EMBL/GenBank/DDBJ databases">
        <title>The Catabolism of 3,6-Dichlorosalicylic acid is Initiated by the Cytochrome P450 Monooxygenase DsmABC in Rhizorhabdus dicambivorans Ndbn-20.</title>
        <authorList>
            <person name="Na L."/>
        </authorList>
    </citation>
    <scope>NUCLEOTIDE SEQUENCE [LARGE SCALE GENOMIC DNA]</scope>
    <source>
        <strain evidence="9 10">Ndbn-20m</strain>
    </source>
</reference>
<dbReference type="Gene3D" id="1.20.120.1510">
    <property type="match status" value="1"/>
</dbReference>
<dbReference type="SUPFAM" id="SSF81593">
    <property type="entry name" value="Nucleotidyltransferase substrate binding subunit/domain"/>
    <property type="match status" value="2"/>
</dbReference>
<feature type="domain" description="PII-uridylyltransferase/Glutamine-synthetase adenylyltransferase" evidence="8">
    <location>
        <begin position="274"/>
        <end position="411"/>
    </location>
</feature>
<dbReference type="PANTHER" id="PTHR30621:SF0">
    <property type="entry name" value="BIFUNCTIONAL GLUTAMINE SYNTHETASE ADENYLYLTRANSFERASE_ADENYLYL-REMOVING ENZYME"/>
    <property type="match status" value="1"/>
</dbReference>
<feature type="domain" description="Glutamate-ammonia ligase adenylyltransferase repeated" evidence="7">
    <location>
        <begin position="517"/>
        <end position="754"/>
    </location>
</feature>
<dbReference type="Gene3D" id="1.20.120.330">
    <property type="entry name" value="Nucleotidyltransferases domain 2"/>
    <property type="match status" value="2"/>
</dbReference>
<evidence type="ECO:0000256" key="5">
    <source>
        <dbReference type="ARBA" id="ARBA00022842"/>
    </source>
</evidence>
<keyword evidence="4" id="KW-0067">ATP-binding</keyword>
<dbReference type="CDD" id="cd05401">
    <property type="entry name" value="NT_GlnE_GlnD_like"/>
    <property type="match status" value="2"/>
</dbReference>
<proteinExistence type="predicted"/>
<keyword evidence="3" id="KW-0547">Nucleotide-binding</keyword>
<dbReference type="Proteomes" id="UP000218934">
    <property type="component" value="Unassembled WGS sequence"/>
</dbReference>
<dbReference type="InterPro" id="IPR005190">
    <property type="entry name" value="GlnE_rpt_dom"/>
</dbReference>
<evidence type="ECO:0000259" key="8">
    <source>
        <dbReference type="Pfam" id="PF08335"/>
    </source>
</evidence>
<evidence type="ECO:0000256" key="4">
    <source>
        <dbReference type="ARBA" id="ARBA00022840"/>
    </source>
</evidence>
<dbReference type="GO" id="GO:0005524">
    <property type="term" value="F:ATP binding"/>
    <property type="evidence" value="ECO:0007669"/>
    <property type="project" value="UniProtKB-KW"/>
</dbReference>
<evidence type="ECO:0000313" key="9">
    <source>
        <dbReference type="EMBL" id="PCE43874.1"/>
    </source>
</evidence>
<feature type="domain" description="Glutamate-ammonia ligase adenylyltransferase repeated" evidence="7">
    <location>
        <begin position="31"/>
        <end position="252"/>
    </location>
</feature>
<evidence type="ECO:0000259" key="7">
    <source>
        <dbReference type="Pfam" id="PF03710"/>
    </source>
</evidence>
<gene>
    <name evidence="9" type="ORF">COO09_02830</name>
</gene>
<dbReference type="NCBIfam" id="NF008292">
    <property type="entry name" value="PRK11072.1"/>
    <property type="match status" value="1"/>
</dbReference>
<dbReference type="GO" id="GO:0005829">
    <property type="term" value="C:cytosol"/>
    <property type="evidence" value="ECO:0007669"/>
    <property type="project" value="TreeGrafter"/>
</dbReference>
<dbReference type="InterPro" id="IPR023057">
    <property type="entry name" value="GlnE"/>
</dbReference>
<dbReference type="EMBL" id="NWUF01000002">
    <property type="protein sequence ID" value="PCE43874.1"/>
    <property type="molecule type" value="Genomic_DNA"/>
</dbReference>
<dbReference type="Gene3D" id="3.30.460.10">
    <property type="entry name" value="Beta Polymerase, domain 2"/>
    <property type="match status" value="2"/>
</dbReference>
<dbReference type="KEGG" id="rdi:CMV14_21320"/>
<protein>
    <submittedName>
        <fullName evidence="9">Bifunctional [glutamate--ammonia ligase]-adenylyl-L-tyrosine phosphorylase/[glutamate--ammonia-ligase] adenylyltransferase</fullName>
    </submittedName>
</protein>
<dbReference type="Pfam" id="PF03710">
    <property type="entry name" value="GlnE"/>
    <property type="match status" value="2"/>
</dbReference>
<evidence type="ECO:0000313" key="10">
    <source>
        <dbReference type="Proteomes" id="UP000218934"/>
    </source>
</evidence>
<keyword evidence="5" id="KW-0460">Magnesium</keyword>
<dbReference type="NCBIfam" id="NF010706">
    <property type="entry name" value="PRK14108.1"/>
    <property type="match status" value="1"/>
</dbReference>
<dbReference type="GO" id="GO:0000820">
    <property type="term" value="P:regulation of glutamine family amino acid metabolic process"/>
    <property type="evidence" value="ECO:0007669"/>
    <property type="project" value="TreeGrafter"/>
</dbReference>
<accession>A0A2A4FYK9</accession>
<organism evidence="9 10">
    <name type="scientific">Rhizorhabdus dicambivorans</name>
    <dbReference type="NCBI Taxonomy" id="1850238"/>
    <lineage>
        <taxon>Bacteria</taxon>
        <taxon>Pseudomonadati</taxon>
        <taxon>Pseudomonadota</taxon>
        <taxon>Alphaproteobacteria</taxon>
        <taxon>Sphingomonadales</taxon>
        <taxon>Sphingomonadaceae</taxon>
        <taxon>Rhizorhabdus</taxon>
    </lineage>
</organism>
<evidence type="ECO:0000256" key="3">
    <source>
        <dbReference type="ARBA" id="ARBA00022741"/>
    </source>
</evidence>
<sequence length="909" mass="99044">MLHSRTNRLCEAAMTERVNERAFSNGLQRIREHSPFLAGLAERHPDTVAAVRDYGLSRAIRDGLAAAVDADVGVMLRRQRQIVSLTVGLADICGLAPLEEVVEHLSAFADHALDVAIRAAIGERTPGEEPRGFAALALGKHGSRELNYSSDIDPILIFDPDTLPHRPREEPVEAAVRIARRVVELLQTRDQNGYVFRVDLRLRPSPEVSPLALPVDAALSYYESAALPWERAAFIRARAAAGEVALGQHFLDSIRPFIWRRSLDFGAVQEIRQISRRIRDHYAQGQLLGPGYDLKRGRGGIREVEFYAQIHQLIHGGREPQLRTPATLDALAALGEAGRIEPETAAGLADAYRLYRTIEHRLQMVDDHQTHRLPRQPEALDNVARLHGLDDGAALVALLQPHIERVGALYDGLDPEDEQRLPQSPEKLEAALAGVGFADPAAARQRIEAMREGKSRSLRTPVAQAALEAMLPTLVAALGKAPSPQDALNRFEDLVTGLPSAINLFRLLQARPALARALIDVLSHAPTLSQALGRRPALLDGLIDATALAPPPPLETLVDEFQAGERSDSYEQLLDGVRQRVGERRFALGVQLIEAVSDPIDVANGYARVAEAALDVLARATVAEFEENHGRIPGGELIVVALGRLGGGALTHASDLDIVYLFTGDFMAESDGRKPLGATTYFNRLAQRVSGALSVPTAAGPLYEVDTRLRPSGTQGPLCVSIDSFAQYQREQAWTWEHMALTRARTIFGSAAARGAVDAIIAEVLGRERDDAALTADVVKMRGEIARHKPPSSPFDVKLIAGGLVDAEFAVHLLQLRHRAGFDPRLRTAMRMLADQGLIDPQLVPAHELMTRMLVTLRLVSPASAEPPEASKPLVARTCGQADWETLVKAYESARALVSKEWKRAAGLA</sequence>
<name>A0A2A4FYK9_9SPHN</name>
<dbReference type="SUPFAM" id="SSF81301">
    <property type="entry name" value="Nucleotidyltransferase"/>
    <property type="match status" value="2"/>
</dbReference>
<evidence type="ECO:0000256" key="2">
    <source>
        <dbReference type="ARBA" id="ARBA00022695"/>
    </source>
</evidence>
<dbReference type="PANTHER" id="PTHR30621">
    <property type="entry name" value="GLUTAMINE SYNTHETASE ADENYLYLTRANSFERASE"/>
    <property type="match status" value="1"/>
</dbReference>
<keyword evidence="6" id="KW-0511">Multifunctional enzyme</keyword>
<dbReference type="InterPro" id="IPR013546">
    <property type="entry name" value="PII_UdlTrfase/GS_AdlTrfase"/>
</dbReference>
<keyword evidence="2 9" id="KW-0548">Nucleotidyltransferase</keyword>
<dbReference type="OrthoDB" id="9759366at2"/>
<dbReference type="AlphaFoldDB" id="A0A2A4FYK9"/>
<comment type="caution">
    <text evidence="9">The sequence shown here is derived from an EMBL/GenBank/DDBJ whole genome shotgun (WGS) entry which is preliminary data.</text>
</comment>
<keyword evidence="10" id="KW-1185">Reference proteome</keyword>
<evidence type="ECO:0000256" key="6">
    <source>
        <dbReference type="ARBA" id="ARBA00023268"/>
    </source>
</evidence>
<dbReference type="InterPro" id="IPR043519">
    <property type="entry name" value="NT_sf"/>
</dbReference>